<protein>
    <submittedName>
        <fullName evidence="1">Uncharacterized protein</fullName>
    </submittedName>
</protein>
<dbReference type="EMBL" id="PP554577">
    <property type="protein sequence ID" value="XCD29398.1"/>
    <property type="molecule type" value="Genomic_DNA"/>
</dbReference>
<reference evidence="1" key="1">
    <citation type="submission" date="2024-03" db="EMBL/GenBank/DDBJ databases">
        <title>This phage originates from the Bacteriophage catalogue of the Bacteriophage Competence Centre, Department of Microbiology und Biotechnology, Max Rubner-Institut, Kiel, Germany.</title>
        <authorList>
            <person name="Sprotte S."/>
            <person name="Brinks E."/>
        </authorList>
    </citation>
    <scope>NUCLEOTIDE SEQUENCE</scope>
</reference>
<evidence type="ECO:0000313" key="1">
    <source>
        <dbReference type="EMBL" id="XCD29398.1"/>
    </source>
</evidence>
<name>A0AAU8BTZ6_9VIRU</name>
<accession>A0AAU8BTZ6</accession>
<organism evidence="1">
    <name type="scientific">Pseudomonas phage PMBT23</name>
    <dbReference type="NCBI Taxonomy" id="3137284"/>
    <lineage>
        <taxon>Viruses</taxon>
    </lineage>
</organism>
<sequence length="71" mass="7947">MKNFDLVTFLLALAGRIQAKRHEKLVKREADLRAAITAAQDALQDTVGKRVVASWNKDDITSLHTRVTTTK</sequence>
<proteinExistence type="predicted"/>